<evidence type="ECO:0000256" key="1">
    <source>
        <dbReference type="SAM" id="SignalP"/>
    </source>
</evidence>
<name>A0A9X1R4Z7_9FLAO</name>
<dbReference type="EMBL" id="JAIRBB010000016">
    <property type="protein sequence ID" value="MCG2432047.1"/>
    <property type="molecule type" value="Genomic_DNA"/>
</dbReference>
<protein>
    <submittedName>
        <fullName evidence="2">Uncharacterized protein</fullName>
    </submittedName>
</protein>
<accession>A0A9X1R4Z7</accession>
<keyword evidence="3" id="KW-1185">Reference proteome</keyword>
<dbReference type="Gene3D" id="3.10.450.360">
    <property type="match status" value="1"/>
</dbReference>
<organism evidence="2 3">
    <name type="scientific">Aequorivita xiaoshiensis</name>
    <dbReference type="NCBI Taxonomy" id="2874476"/>
    <lineage>
        <taxon>Bacteria</taxon>
        <taxon>Pseudomonadati</taxon>
        <taxon>Bacteroidota</taxon>
        <taxon>Flavobacteriia</taxon>
        <taxon>Flavobacteriales</taxon>
        <taxon>Flavobacteriaceae</taxon>
        <taxon>Aequorivita</taxon>
    </lineage>
</organism>
<dbReference type="SUPFAM" id="SSF160574">
    <property type="entry name" value="BT0923-like"/>
    <property type="match status" value="1"/>
</dbReference>
<feature type="chain" id="PRO_5040929228" evidence="1">
    <location>
        <begin position="20"/>
        <end position="183"/>
    </location>
</feature>
<keyword evidence="1" id="KW-0732">Signal</keyword>
<feature type="signal peptide" evidence="1">
    <location>
        <begin position="1"/>
        <end position="19"/>
    </location>
</feature>
<evidence type="ECO:0000313" key="2">
    <source>
        <dbReference type="EMBL" id="MCG2432047.1"/>
    </source>
</evidence>
<dbReference type="Proteomes" id="UP001139462">
    <property type="component" value="Unassembled WGS sequence"/>
</dbReference>
<gene>
    <name evidence="2" type="ORF">K8344_13025</name>
</gene>
<comment type="caution">
    <text evidence="2">The sequence shown here is derived from an EMBL/GenBank/DDBJ whole genome shotgun (WGS) entry which is preliminary data.</text>
</comment>
<sequence length="183" mass="20674">MKTLFIFILLSLTTVAINAQEVTILDETKLFYAPLNISVTQEGDSYIYNIKESHSRQFSRDPIGFLRSNFDIQSFIAHTADSKYHAYLVTFKSTNGSLEADFDSNGRLLETRQQFKNVLLPPDVRNNIFNDYKGYTVTKAKYSARTKGEILTKAIYKIKLENGKNKQTLKIDALSSGIGVAVN</sequence>
<reference evidence="2" key="1">
    <citation type="submission" date="2021-09" db="EMBL/GenBank/DDBJ databases">
        <title>Genome of Aequorivita sp. strain F64183.</title>
        <authorList>
            <person name="Wang Y."/>
        </authorList>
    </citation>
    <scope>NUCLEOTIDE SEQUENCE</scope>
    <source>
        <strain evidence="2">F64183</strain>
    </source>
</reference>
<dbReference type="AlphaFoldDB" id="A0A9X1R4Z7"/>
<proteinExistence type="predicted"/>
<dbReference type="RefSeq" id="WP_237609119.1">
    <property type="nucleotide sequence ID" value="NZ_JAIRBB010000016.1"/>
</dbReference>
<evidence type="ECO:0000313" key="3">
    <source>
        <dbReference type="Proteomes" id="UP001139462"/>
    </source>
</evidence>